<evidence type="ECO:0000313" key="3">
    <source>
        <dbReference type="Proteomes" id="UP000231379"/>
    </source>
</evidence>
<accession>A0A2H0U8K2</accession>
<keyword evidence="1" id="KW-1133">Transmembrane helix</keyword>
<comment type="caution">
    <text evidence="2">The sequence shown here is derived from an EMBL/GenBank/DDBJ whole genome shotgun (WGS) entry which is preliminary data.</text>
</comment>
<dbReference type="AlphaFoldDB" id="A0A2H0U8K2"/>
<proteinExistence type="predicted"/>
<gene>
    <name evidence="2" type="ORF">COU20_00970</name>
</gene>
<protein>
    <submittedName>
        <fullName evidence="2">Uncharacterized protein</fullName>
    </submittedName>
</protein>
<feature type="transmembrane region" description="Helical" evidence="1">
    <location>
        <begin position="9"/>
        <end position="32"/>
    </location>
</feature>
<sequence>MTWASRRRALYLAVIGGVLFLIAGIPLLVWLYKPPTCFDGRQNQGETAVDKGGPCAVLDERTLIPHSVQWSRAFPVRSGSISAGAHNAVAYIENPNGEAAVMYAPYAFRLYDPNNVLVAEREGIAFIMPGSITPIFEAGIPTGGRSLTRTFFEFTAPLVWERATDMAREIAILGKQARDPSTAPRVTAIAENTSVADARNVQFVAVVFNPAGNAFAASETVLPLLAAGERRELVFTWPEAFREMVGRIDIFPVRPPQPAR</sequence>
<keyword evidence="1" id="KW-0472">Membrane</keyword>
<dbReference type="Proteomes" id="UP000231379">
    <property type="component" value="Unassembled WGS sequence"/>
</dbReference>
<evidence type="ECO:0000256" key="1">
    <source>
        <dbReference type="SAM" id="Phobius"/>
    </source>
</evidence>
<keyword evidence="1" id="KW-0812">Transmembrane</keyword>
<dbReference type="EMBL" id="PFBM01000007">
    <property type="protein sequence ID" value="PIR82734.1"/>
    <property type="molecule type" value="Genomic_DNA"/>
</dbReference>
<reference evidence="3" key="1">
    <citation type="submission" date="2017-09" db="EMBL/GenBank/DDBJ databases">
        <title>Depth-based differentiation of microbial function through sediment-hosted aquifers and enrichment of novel symbionts in the deep terrestrial subsurface.</title>
        <authorList>
            <person name="Probst A.J."/>
            <person name="Ladd B."/>
            <person name="Jarett J.K."/>
            <person name="Geller-Mcgrath D.E."/>
            <person name="Sieber C.M.K."/>
            <person name="Emerson J.B."/>
            <person name="Anantharaman K."/>
            <person name="Thomas B.C."/>
            <person name="Malmstrom R."/>
            <person name="Stieglmeier M."/>
            <person name="Klingl A."/>
            <person name="Woyke T."/>
            <person name="Ryan C.M."/>
            <person name="Banfield J.F."/>
        </authorList>
    </citation>
    <scope>NUCLEOTIDE SEQUENCE [LARGE SCALE GENOMIC DNA]</scope>
</reference>
<name>A0A2H0U8K2_9BACT</name>
<organism evidence="2 3">
    <name type="scientific">Candidatus Kaiserbacteria bacterium CG10_big_fil_rev_8_21_14_0_10_59_10</name>
    <dbReference type="NCBI Taxonomy" id="1974612"/>
    <lineage>
        <taxon>Bacteria</taxon>
        <taxon>Candidatus Kaiseribacteriota</taxon>
    </lineage>
</organism>
<evidence type="ECO:0000313" key="2">
    <source>
        <dbReference type="EMBL" id="PIR82734.1"/>
    </source>
</evidence>